<evidence type="ECO:0000256" key="7">
    <source>
        <dbReference type="ARBA" id="ARBA00022989"/>
    </source>
</evidence>
<proteinExistence type="inferred from homology"/>
<reference evidence="13" key="1">
    <citation type="submission" date="2025-08" db="UniProtKB">
        <authorList>
            <consortium name="Ensembl"/>
        </authorList>
    </citation>
    <scope>IDENTIFICATION</scope>
</reference>
<keyword evidence="8" id="KW-0472">Membrane</keyword>
<dbReference type="GO" id="GO:0017128">
    <property type="term" value="F:phospholipid scramblase activity"/>
    <property type="evidence" value="ECO:0007669"/>
    <property type="project" value="InterPro"/>
</dbReference>
<dbReference type="SUPFAM" id="SSF54518">
    <property type="entry name" value="Tubby C-terminal domain-like"/>
    <property type="match status" value="1"/>
</dbReference>
<evidence type="ECO:0000256" key="11">
    <source>
        <dbReference type="RuleBase" id="RU363116"/>
    </source>
</evidence>
<evidence type="ECO:0000256" key="10">
    <source>
        <dbReference type="ARBA" id="ARBA00023288"/>
    </source>
</evidence>
<dbReference type="InterPro" id="IPR025659">
    <property type="entry name" value="Tubby-like_C"/>
</dbReference>
<dbReference type="Ensembl" id="ENSPMGT00000000370.1">
    <property type="protein sequence ID" value="ENSPMGP00000000351.1"/>
    <property type="gene ID" value="ENSPMGG00000000367.1"/>
</dbReference>
<dbReference type="Pfam" id="PF03803">
    <property type="entry name" value="Scramblase"/>
    <property type="match status" value="1"/>
</dbReference>
<evidence type="ECO:0000256" key="9">
    <source>
        <dbReference type="ARBA" id="ARBA00023139"/>
    </source>
</evidence>
<evidence type="ECO:0000256" key="1">
    <source>
        <dbReference type="ARBA" id="ARBA00001913"/>
    </source>
</evidence>
<evidence type="ECO:0000256" key="4">
    <source>
        <dbReference type="ARBA" id="ARBA00022553"/>
    </source>
</evidence>
<feature type="compositionally biased region" description="Pro residues" evidence="12">
    <location>
        <begin position="12"/>
        <end position="37"/>
    </location>
</feature>
<keyword evidence="10 11" id="KW-0449">Lipoprotein</keyword>
<keyword evidence="4" id="KW-0597">Phosphoprotein</keyword>
<evidence type="ECO:0000256" key="2">
    <source>
        <dbReference type="ARBA" id="ARBA00004606"/>
    </source>
</evidence>
<dbReference type="PANTHER" id="PTHR23248">
    <property type="entry name" value="PHOSPHOLIPID SCRAMBLASE-RELATED"/>
    <property type="match status" value="1"/>
</dbReference>
<sequence length="263" mass="29421">MQNTVHPFPNSSFPPPGPPPPYNSVPPAAPAPIPNPGPSIPGCPPGLEYLTQIDQILVQQKVDYAEMIIGWEMSNNYDIKNSMGQQIFTAREDDRNFFTMQFYGPLRPFTIHIHDNFGREILTVTRPIKCASCCCPCCLQEVEIQSPPGFPIGYVEQNWHPFLPKFTVLDATRSAQLKIKGPFCDCKCCSDVVFEVLSRDEEAVVGQISKQWGGFLQEGFSDADNFGISFPMDLDVKVKAVLLGAVFLIDFMYFETNKNDNNN</sequence>
<evidence type="ECO:0000313" key="14">
    <source>
        <dbReference type="Proteomes" id="UP000261520"/>
    </source>
</evidence>
<name>A0A3B3Z7I1_9GOBI</name>
<dbReference type="AlphaFoldDB" id="A0A3B3Z7I1"/>
<evidence type="ECO:0000256" key="5">
    <source>
        <dbReference type="ARBA" id="ARBA00022692"/>
    </source>
</evidence>
<comment type="function">
    <text evidence="11">May mediate accelerated ATP-independent bidirectional transbilayer migration of phospholipids upon binding calcium ions that results in a loss of phospholipid asymmetry in the plasma membrane.</text>
</comment>
<comment type="subcellular location">
    <subcellularLocation>
        <location evidence="2">Membrane</location>
        <topology evidence="2">Single-pass type II membrane protein</topology>
    </subcellularLocation>
</comment>
<evidence type="ECO:0000313" key="13">
    <source>
        <dbReference type="Ensembl" id="ENSPMGP00000000351.1"/>
    </source>
</evidence>
<organism evidence="13 14">
    <name type="scientific">Periophthalmus magnuspinnatus</name>
    <dbReference type="NCBI Taxonomy" id="409849"/>
    <lineage>
        <taxon>Eukaryota</taxon>
        <taxon>Metazoa</taxon>
        <taxon>Chordata</taxon>
        <taxon>Craniata</taxon>
        <taxon>Vertebrata</taxon>
        <taxon>Euteleostomi</taxon>
        <taxon>Actinopterygii</taxon>
        <taxon>Neopterygii</taxon>
        <taxon>Teleostei</taxon>
        <taxon>Neoteleostei</taxon>
        <taxon>Acanthomorphata</taxon>
        <taxon>Gobiaria</taxon>
        <taxon>Gobiiformes</taxon>
        <taxon>Gobioidei</taxon>
        <taxon>Gobiidae</taxon>
        <taxon>Oxudercinae</taxon>
        <taxon>Periophthalmus</taxon>
    </lineage>
</organism>
<evidence type="ECO:0000256" key="3">
    <source>
        <dbReference type="ARBA" id="ARBA00005350"/>
    </source>
</evidence>
<dbReference type="STRING" id="409849.ENSPMGP00000000351"/>
<dbReference type="Proteomes" id="UP000261520">
    <property type="component" value="Unplaced"/>
</dbReference>
<evidence type="ECO:0000256" key="12">
    <source>
        <dbReference type="SAM" id="MobiDB-lite"/>
    </source>
</evidence>
<evidence type="ECO:0000256" key="6">
    <source>
        <dbReference type="ARBA" id="ARBA00022837"/>
    </source>
</evidence>
<comment type="cofactor">
    <cofactor evidence="1 11">
        <name>Ca(2+)</name>
        <dbReference type="ChEBI" id="CHEBI:29108"/>
    </cofactor>
</comment>
<keyword evidence="6 11" id="KW-0106">Calcium</keyword>
<feature type="region of interest" description="Disordered" evidence="12">
    <location>
        <begin position="1"/>
        <end position="37"/>
    </location>
</feature>
<dbReference type="InterPro" id="IPR005552">
    <property type="entry name" value="Scramblase"/>
</dbReference>
<dbReference type="GO" id="GO:0005886">
    <property type="term" value="C:plasma membrane"/>
    <property type="evidence" value="ECO:0007669"/>
    <property type="project" value="TreeGrafter"/>
</dbReference>
<comment type="similarity">
    <text evidence="3 11">Belongs to the phospholipid scramblase family.</text>
</comment>
<evidence type="ECO:0000256" key="8">
    <source>
        <dbReference type="ARBA" id="ARBA00023136"/>
    </source>
</evidence>
<reference evidence="13" key="2">
    <citation type="submission" date="2025-09" db="UniProtKB">
        <authorList>
            <consortium name="Ensembl"/>
        </authorList>
    </citation>
    <scope>IDENTIFICATION</scope>
</reference>
<keyword evidence="7" id="KW-1133">Transmembrane helix</keyword>
<dbReference type="PANTHER" id="PTHR23248:SF38">
    <property type="entry name" value="PHOSPHOLIPID SCRAMBLASE 1"/>
    <property type="match status" value="1"/>
</dbReference>
<keyword evidence="14" id="KW-1185">Reference proteome</keyword>
<keyword evidence="5" id="KW-0812">Transmembrane</keyword>
<protein>
    <recommendedName>
        <fullName evidence="11">Phospholipid scramblase</fullName>
    </recommendedName>
</protein>
<accession>A0A3B3Z7I1</accession>
<keyword evidence="9 11" id="KW-0564">Palmitate</keyword>